<protein>
    <submittedName>
        <fullName evidence="3">Secreted protein</fullName>
    </submittedName>
</protein>
<sequence>MISVIGSITATEFAVTPPLPLAPQREPPPKQSKPDLYQKKVVLYCWWNSQEMFYHELTTVTANIYDVRQQHLSEAEQRK</sequence>
<accession>A0A3P7ZSY6</accession>
<dbReference type="Proteomes" id="UP000050761">
    <property type="component" value="Unassembled WGS sequence"/>
</dbReference>
<keyword evidence="2" id="KW-1185">Reference proteome</keyword>
<proteinExistence type="predicted"/>
<reference evidence="1 2" key="1">
    <citation type="submission" date="2018-11" db="EMBL/GenBank/DDBJ databases">
        <authorList>
            <consortium name="Pathogen Informatics"/>
        </authorList>
    </citation>
    <scope>NUCLEOTIDE SEQUENCE [LARGE SCALE GENOMIC DNA]</scope>
</reference>
<organism evidence="2 3">
    <name type="scientific">Heligmosomoides polygyrus</name>
    <name type="common">Parasitic roundworm</name>
    <dbReference type="NCBI Taxonomy" id="6339"/>
    <lineage>
        <taxon>Eukaryota</taxon>
        <taxon>Metazoa</taxon>
        <taxon>Ecdysozoa</taxon>
        <taxon>Nematoda</taxon>
        <taxon>Chromadorea</taxon>
        <taxon>Rhabditida</taxon>
        <taxon>Rhabditina</taxon>
        <taxon>Rhabditomorpha</taxon>
        <taxon>Strongyloidea</taxon>
        <taxon>Heligmosomidae</taxon>
        <taxon>Heligmosomoides</taxon>
    </lineage>
</organism>
<dbReference type="Pfam" id="PF01359">
    <property type="entry name" value="Transposase_1"/>
    <property type="match status" value="1"/>
</dbReference>
<evidence type="ECO:0000313" key="1">
    <source>
        <dbReference type="EMBL" id="VDP03582.1"/>
    </source>
</evidence>
<dbReference type="WBParaSite" id="HPBE_0001568801-mRNA-1">
    <property type="protein sequence ID" value="HPBE_0001568801-mRNA-1"/>
    <property type="gene ID" value="HPBE_0001568801"/>
</dbReference>
<dbReference type="AlphaFoldDB" id="A0A183G2W3"/>
<name>A0A183G2W3_HELPZ</name>
<evidence type="ECO:0000313" key="2">
    <source>
        <dbReference type="Proteomes" id="UP000050761"/>
    </source>
</evidence>
<accession>A0A183G2W3</accession>
<gene>
    <name evidence="1" type="ORF">HPBE_LOCUS15687</name>
</gene>
<dbReference type="EMBL" id="UZAH01028989">
    <property type="protein sequence ID" value="VDP03582.1"/>
    <property type="molecule type" value="Genomic_DNA"/>
</dbReference>
<reference evidence="3" key="2">
    <citation type="submission" date="2019-09" db="UniProtKB">
        <authorList>
            <consortium name="WormBaseParasite"/>
        </authorList>
    </citation>
    <scope>IDENTIFICATION</scope>
</reference>
<dbReference type="OrthoDB" id="5847583at2759"/>
<dbReference type="InterPro" id="IPR001888">
    <property type="entry name" value="Transposase_1"/>
</dbReference>
<evidence type="ECO:0000313" key="3">
    <source>
        <dbReference type="WBParaSite" id="HPBE_0001568801-mRNA-1"/>
    </source>
</evidence>